<sequence length="75" mass="8603">MPSIDVVVHLTYEECLGYYHGGFANVRTRSLDGRRVVFPADALRRVVRRDGVHGVFRLTFSPGGRFQRIQRLTRA</sequence>
<protein>
    <recommendedName>
        <fullName evidence="3">DUF2835 family protein</fullName>
    </recommendedName>
</protein>
<evidence type="ECO:0000313" key="2">
    <source>
        <dbReference type="Proteomes" id="UP001500133"/>
    </source>
</evidence>
<keyword evidence="2" id="KW-1185">Reference proteome</keyword>
<evidence type="ECO:0000313" key="1">
    <source>
        <dbReference type="EMBL" id="GAA3906164.1"/>
    </source>
</evidence>
<reference evidence="2" key="1">
    <citation type="journal article" date="2019" name="Int. J. Syst. Evol. Microbiol.">
        <title>The Global Catalogue of Microorganisms (GCM) 10K type strain sequencing project: providing services to taxonomists for standard genome sequencing and annotation.</title>
        <authorList>
            <consortium name="The Broad Institute Genomics Platform"/>
            <consortium name="The Broad Institute Genome Sequencing Center for Infectious Disease"/>
            <person name="Wu L."/>
            <person name="Ma J."/>
        </authorList>
    </citation>
    <scope>NUCLEOTIDE SEQUENCE [LARGE SCALE GENOMIC DNA]</scope>
    <source>
        <strain evidence="2">JCM 16914</strain>
    </source>
</reference>
<accession>A0ABP7LPP3</accession>
<organism evidence="1 2">
    <name type="scientific">Halomonas cibimaris</name>
    <dbReference type="NCBI Taxonomy" id="657012"/>
    <lineage>
        <taxon>Bacteria</taxon>
        <taxon>Pseudomonadati</taxon>
        <taxon>Pseudomonadota</taxon>
        <taxon>Gammaproteobacteria</taxon>
        <taxon>Oceanospirillales</taxon>
        <taxon>Halomonadaceae</taxon>
        <taxon>Halomonas</taxon>
    </lineage>
</organism>
<gene>
    <name evidence="1" type="ORF">GCM10022228_15530</name>
</gene>
<dbReference type="Proteomes" id="UP001500133">
    <property type="component" value="Unassembled WGS sequence"/>
</dbReference>
<proteinExistence type="predicted"/>
<name>A0ABP7LPP3_9GAMM</name>
<evidence type="ECO:0008006" key="3">
    <source>
        <dbReference type="Google" id="ProtNLM"/>
    </source>
</evidence>
<dbReference type="RefSeq" id="WP_344704031.1">
    <property type="nucleotide sequence ID" value="NZ_BAAAZT010000070.1"/>
</dbReference>
<dbReference type="EMBL" id="BAAAZT010000070">
    <property type="protein sequence ID" value="GAA3906164.1"/>
    <property type="molecule type" value="Genomic_DNA"/>
</dbReference>
<dbReference type="InterPro" id="IPR021363">
    <property type="entry name" value="DUF2835"/>
</dbReference>
<dbReference type="Pfam" id="PF11197">
    <property type="entry name" value="DUF2835"/>
    <property type="match status" value="1"/>
</dbReference>
<comment type="caution">
    <text evidence="1">The sequence shown here is derived from an EMBL/GenBank/DDBJ whole genome shotgun (WGS) entry which is preliminary data.</text>
</comment>